<organism evidence="2 3">
    <name type="scientific">Metabacillus malikii</name>
    <dbReference type="NCBI Taxonomy" id="1504265"/>
    <lineage>
        <taxon>Bacteria</taxon>
        <taxon>Bacillati</taxon>
        <taxon>Bacillota</taxon>
        <taxon>Bacilli</taxon>
        <taxon>Bacillales</taxon>
        <taxon>Bacillaceae</taxon>
        <taxon>Metabacillus</taxon>
    </lineage>
</organism>
<gene>
    <name evidence="2" type="ORF">J2S19_001002</name>
</gene>
<keyword evidence="1" id="KW-0812">Transmembrane</keyword>
<feature type="transmembrane region" description="Helical" evidence="1">
    <location>
        <begin position="99"/>
        <end position="119"/>
    </location>
</feature>
<evidence type="ECO:0000313" key="3">
    <source>
        <dbReference type="Proteomes" id="UP001234495"/>
    </source>
</evidence>
<name>A0ABT9ZBW1_9BACI</name>
<accession>A0ABT9ZBW1</accession>
<sequence>MSELEKDIKGGILSADEARSNLKFVNWEIFILMAIVGITLGIKYQSFNHFLLVIPIFILFIFLLRFSIVYFLFTVIFSLVWGLILGIISYAILSGVVTVAFVPGLVSLIIGIIVFAFSYSMHKNI</sequence>
<keyword evidence="1" id="KW-1133">Transmembrane helix</keyword>
<feature type="transmembrane region" description="Helical" evidence="1">
    <location>
        <begin position="21"/>
        <end position="40"/>
    </location>
</feature>
<evidence type="ECO:0000256" key="1">
    <source>
        <dbReference type="SAM" id="Phobius"/>
    </source>
</evidence>
<dbReference type="Proteomes" id="UP001234495">
    <property type="component" value="Unassembled WGS sequence"/>
</dbReference>
<protein>
    <submittedName>
        <fullName evidence="2">Uncharacterized protein</fullName>
    </submittedName>
</protein>
<dbReference type="EMBL" id="JAUSUD010000003">
    <property type="protein sequence ID" value="MDQ0229750.1"/>
    <property type="molecule type" value="Genomic_DNA"/>
</dbReference>
<reference evidence="2 3" key="1">
    <citation type="submission" date="2023-07" db="EMBL/GenBank/DDBJ databases">
        <title>Genomic Encyclopedia of Type Strains, Phase IV (KMG-IV): sequencing the most valuable type-strain genomes for metagenomic binning, comparative biology and taxonomic classification.</title>
        <authorList>
            <person name="Goeker M."/>
        </authorList>
    </citation>
    <scope>NUCLEOTIDE SEQUENCE [LARGE SCALE GENOMIC DNA]</scope>
    <source>
        <strain evidence="2 3">DSM 29005</strain>
    </source>
</reference>
<keyword evidence="1" id="KW-0472">Membrane</keyword>
<keyword evidence="3" id="KW-1185">Reference proteome</keyword>
<feature type="transmembrane region" description="Helical" evidence="1">
    <location>
        <begin position="46"/>
        <end position="64"/>
    </location>
</feature>
<comment type="caution">
    <text evidence="2">The sequence shown here is derived from an EMBL/GenBank/DDBJ whole genome shotgun (WGS) entry which is preliminary data.</text>
</comment>
<feature type="transmembrane region" description="Helical" evidence="1">
    <location>
        <begin position="71"/>
        <end position="93"/>
    </location>
</feature>
<evidence type="ECO:0000313" key="2">
    <source>
        <dbReference type="EMBL" id="MDQ0229750.1"/>
    </source>
</evidence>
<dbReference type="RefSeq" id="WP_307337994.1">
    <property type="nucleotide sequence ID" value="NZ_JAUSUD010000003.1"/>
</dbReference>
<proteinExistence type="predicted"/>